<comment type="caution">
    <text evidence="11">The sequence shown here is derived from an EMBL/GenBank/DDBJ whole genome shotgun (WGS) entry which is preliminary data.</text>
</comment>
<protein>
    <recommendedName>
        <fullName evidence="3">histidine kinase</fullName>
        <ecNumber evidence="3">2.7.13.3</ecNumber>
    </recommendedName>
</protein>
<dbReference type="InterPro" id="IPR003660">
    <property type="entry name" value="HAMP_dom"/>
</dbReference>
<dbReference type="Gene3D" id="3.30.450.20">
    <property type="entry name" value="PAS domain"/>
    <property type="match status" value="1"/>
</dbReference>
<dbReference type="GO" id="GO:0016301">
    <property type="term" value="F:kinase activity"/>
    <property type="evidence" value="ECO:0007669"/>
    <property type="project" value="UniProtKB-KW"/>
</dbReference>
<sequence>MNKWFEKISVCTKKLRTQLFGAYCFVFTLFFIAVSLLVSGSIRDLLIKQIGSNRIAVLRQIGERANLIKTSSTTLSNLYTHEIISHDFLNKPLSEREHKKAWEYLDSQKKIYDEIIGPIGHEVVIWGENGFFYNSGEIDTDTWVYQPWYKNLLTAMSEGSEGEVHFSRTFSAYKKGERTYQFAAGRLLGSGDEKHVLLILIDEKQLEDLYGSVQEQGGQVYLYDQNGFIVSHSNKKMLGKQFIDVNYMQKTYGTENSNIIQKLGKSYVLSTHLDQKTGWTIVEESPTKIILGALNDTYWIIGSILITGLILAVAVSVYISRRISTPLTALSDAMDKFGSPDFTPPCVARGTQEIDHLQESFKHMADEITSLMERIQEREKQKRALEVNFLRAQINPHFLYNTLFSIRCAVEVGKNEQAAKMLSAFIDLLRSTLAVKNTTIPLSDELETTRKYLVVQKLRYGEKINYEIEMPKDTEDCMVPPLILQPLVENAIFHGLEAKSEAGTVIIESAFQGNNLLLTITDDGVGMDSETLEKVRASLHQTVIKDAHSIGMSNVHNRIRLNYGEDYGMSIDSFQGMGTTITLLMPAIKQKEEIQ</sequence>
<dbReference type="CDD" id="cd06225">
    <property type="entry name" value="HAMP"/>
    <property type="match status" value="1"/>
</dbReference>
<dbReference type="Pfam" id="PF06580">
    <property type="entry name" value="His_kinase"/>
    <property type="match status" value="1"/>
</dbReference>
<dbReference type="PANTHER" id="PTHR34220:SF7">
    <property type="entry name" value="SENSOR HISTIDINE KINASE YPDA"/>
    <property type="match status" value="1"/>
</dbReference>
<keyword evidence="8" id="KW-0812">Transmembrane</keyword>
<accession>A0ABX2IFB5</accession>
<dbReference type="Proteomes" id="UP000822142">
    <property type="component" value="Unassembled WGS sequence"/>
</dbReference>
<dbReference type="SMART" id="SM00304">
    <property type="entry name" value="HAMP"/>
    <property type="match status" value="1"/>
</dbReference>
<dbReference type="Pfam" id="PF02518">
    <property type="entry name" value="HATPase_c"/>
    <property type="match status" value="1"/>
</dbReference>
<dbReference type="Gene3D" id="3.30.565.10">
    <property type="entry name" value="Histidine kinase-like ATPase, C-terminal domain"/>
    <property type="match status" value="1"/>
</dbReference>
<evidence type="ECO:0000313" key="12">
    <source>
        <dbReference type="Proteomes" id="UP000822142"/>
    </source>
</evidence>
<dbReference type="SUPFAM" id="SSF158472">
    <property type="entry name" value="HAMP domain-like"/>
    <property type="match status" value="1"/>
</dbReference>
<dbReference type="SMART" id="SM00387">
    <property type="entry name" value="HATPase_c"/>
    <property type="match status" value="1"/>
</dbReference>
<dbReference type="Gene3D" id="1.10.287.130">
    <property type="match status" value="1"/>
</dbReference>
<proteinExistence type="predicted"/>
<dbReference type="PROSITE" id="PS50885">
    <property type="entry name" value="HAMP"/>
    <property type="match status" value="1"/>
</dbReference>
<dbReference type="InterPro" id="IPR010559">
    <property type="entry name" value="Sig_transdc_His_kin_internal"/>
</dbReference>
<keyword evidence="7" id="KW-0902">Two-component regulatory system</keyword>
<dbReference type="PANTHER" id="PTHR34220">
    <property type="entry name" value="SENSOR HISTIDINE KINASE YPDA"/>
    <property type="match status" value="1"/>
</dbReference>
<comment type="catalytic activity">
    <reaction evidence="1">
        <text>ATP + protein L-histidine = ADP + protein N-phospho-L-histidine.</text>
        <dbReference type="EC" id="2.7.13.3"/>
    </reaction>
</comment>
<keyword evidence="4" id="KW-0597">Phosphoprotein</keyword>
<organism evidence="11 12">
    <name type="scientific">Blautia hansenii</name>
    <name type="common">Ruminococcus hansenii</name>
    <dbReference type="NCBI Taxonomy" id="1322"/>
    <lineage>
        <taxon>Bacteria</taxon>
        <taxon>Bacillati</taxon>
        <taxon>Bacillota</taxon>
        <taxon>Clostridia</taxon>
        <taxon>Lachnospirales</taxon>
        <taxon>Lachnospiraceae</taxon>
        <taxon>Blautia</taxon>
    </lineage>
</organism>
<comment type="subcellular location">
    <subcellularLocation>
        <location evidence="2">Membrane</location>
    </subcellularLocation>
</comment>
<feature type="domain" description="HAMP" evidence="10">
    <location>
        <begin position="321"/>
        <end position="373"/>
    </location>
</feature>
<keyword evidence="6 11" id="KW-0418">Kinase</keyword>
<feature type="transmembrane region" description="Helical" evidence="8">
    <location>
        <begin position="20"/>
        <end position="42"/>
    </location>
</feature>
<evidence type="ECO:0000256" key="8">
    <source>
        <dbReference type="SAM" id="Phobius"/>
    </source>
</evidence>
<feature type="transmembrane region" description="Helical" evidence="8">
    <location>
        <begin position="298"/>
        <end position="319"/>
    </location>
</feature>
<evidence type="ECO:0000259" key="10">
    <source>
        <dbReference type="PROSITE" id="PS50885"/>
    </source>
</evidence>
<dbReference type="RefSeq" id="WP_173750276.1">
    <property type="nucleotide sequence ID" value="NZ_JAAITA010000038.1"/>
</dbReference>
<evidence type="ECO:0000256" key="6">
    <source>
        <dbReference type="ARBA" id="ARBA00022777"/>
    </source>
</evidence>
<dbReference type="InterPro" id="IPR005467">
    <property type="entry name" value="His_kinase_dom"/>
</dbReference>
<dbReference type="SUPFAM" id="SSF55874">
    <property type="entry name" value="ATPase domain of HSP90 chaperone/DNA topoisomerase II/histidine kinase"/>
    <property type="match status" value="1"/>
</dbReference>
<evidence type="ECO:0000256" key="2">
    <source>
        <dbReference type="ARBA" id="ARBA00004370"/>
    </source>
</evidence>
<keyword evidence="8" id="KW-0472">Membrane</keyword>
<name>A0ABX2IFB5_BLAHA</name>
<keyword evidence="5" id="KW-0808">Transferase</keyword>
<dbReference type="InterPro" id="IPR050640">
    <property type="entry name" value="Bact_2-comp_sensor_kinase"/>
</dbReference>
<reference evidence="11 12" key="1">
    <citation type="journal article" date="2020" name="Cell Host Microbe">
        <title>Functional and Genomic Variation between Human-Derived Isolates of Lachnospiraceae Reveals Inter- and Intra-Species Diversity.</title>
        <authorList>
            <person name="Sorbara M.T."/>
            <person name="Littmann E.R."/>
            <person name="Fontana E."/>
            <person name="Moody T.U."/>
            <person name="Kohout C.E."/>
            <person name="Gjonbalaj M."/>
            <person name="Eaton V."/>
            <person name="Seok R."/>
            <person name="Leiner I.M."/>
            <person name="Pamer E.G."/>
        </authorList>
    </citation>
    <scope>NUCLEOTIDE SEQUENCE [LARGE SCALE GENOMIC DNA]</scope>
    <source>
        <strain evidence="11 12">MSK.15.26</strain>
    </source>
</reference>
<evidence type="ECO:0000313" key="11">
    <source>
        <dbReference type="EMBL" id="NSJ87456.1"/>
    </source>
</evidence>
<dbReference type="InterPro" id="IPR036890">
    <property type="entry name" value="HATPase_C_sf"/>
</dbReference>
<evidence type="ECO:0000256" key="7">
    <source>
        <dbReference type="ARBA" id="ARBA00023012"/>
    </source>
</evidence>
<evidence type="ECO:0000256" key="3">
    <source>
        <dbReference type="ARBA" id="ARBA00012438"/>
    </source>
</evidence>
<evidence type="ECO:0000256" key="4">
    <source>
        <dbReference type="ARBA" id="ARBA00022553"/>
    </source>
</evidence>
<dbReference type="Pfam" id="PF00672">
    <property type="entry name" value="HAMP"/>
    <property type="match status" value="1"/>
</dbReference>
<evidence type="ECO:0000259" key="9">
    <source>
        <dbReference type="PROSITE" id="PS50109"/>
    </source>
</evidence>
<dbReference type="EC" id="2.7.13.3" evidence="3"/>
<evidence type="ECO:0000256" key="1">
    <source>
        <dbReference type="ARBA" id="ARBA00000085"/>
    </source>
</evidence>
<gene>
    <name evidence="11" type="ORF">G5A70_15045</name>
</gene>
<dbReference type="PROSITE" id="PS50109">
    <property type="entry name" value="HIS_KIN"/>
    <property type="match status" value="1"/>
</dbReference>
<feature type="domain" description="Histidine kinase" evidence="9">
    <location>
        <begin position="416"/>
        <end position="589"/>
    </location>
</feature>
<keyword evidence="12" id="KW-1185">Reference proteome</keyword>
<dbReference type="InterPro" id="IPR003594">
    <property type="entry name" value="HATPase_dom"/>
</dbReference>
<dbReference type="EMBL" id="JAAITA010000038">
    <property type="protein sequence ID" value="NSJ87456.1"/>
    <property type="molecule type" value="Genomic_DNA"/>
</dbReference>
<keyword evidence="8" id="KW-1133">Transmembrane helix</keyword>
<evidence type="ECO:0000256" key="5">
    <source>
        <dbReference type="ARBA" id="ARBA00022679"/>
    </source>
</evidence>